<dbReference type="InterPro" id="IPR042230">
    <property type="entry name" value="CusF_sf"/>
</dbReference>
<feature type="chain" id="PRO_5046007162" evidence="2">
    <location>
        <begin position="24"/>
        <end position="179"/>
    </location>
</feature>
<organism evidence="3 4">
    <name type="scientific">Hyphococcus aureus</name>
    <dbReference type="NCBI Taxonomy" id="2666033"/>
    <lineage>
        <taxon>Bacteria</taxon>
        <taxon>Pseudomonadati</taxon>
        <taxon>Pseudomonadota</taxon>
        <taxon>Alphaproteobacteria</taxon>
        <taxon>Parvularculales</taxon>
        <taxon>Parvularculaceae</taxon>
        <taxon>Hyphococcus</taxon>
    </lineage>
</organism>
<dbReference type="Gene3D" id="2.40.50.320">
    <property type="entry name" value="Copper binding periplasmic protein CusF"/>
    <property type="match status" value="1"/>
</dbReference>
<feature type="region of interest" description="Disordered" evidence="1">
    <location>
        <begin position="154"/>
        <end position="179"/>
    </location>
</feature>
<reference evidence="3 4" key="1">
    <citation type="submission" date="2024-09" db="EMBL/GenBank/DDBJ databases">
        <authorList>
            <person name="Zhang Z.-H."/>
        </authorList>
    </citation>
    <scope>NUCLEOTIDE SEQUENCE [LARGE SCALE GENOMIC DNA]</scope>
    <source>
        <strain evidence="3 4">HHTR114</strain>
    </source>
</reference>
<protein>
    <submittedName>
        <fullName evidence="3">Copper-binding protein</fullName>
    </submittedName>
</protein>
<comment type="caution">
    <text evidence="3">The sequence shown here is derived from an EMBL/GenBank/DDBJ whole genome shotgun (WGS) entry which is preliminary data.</text>
</comment>
<keyword evidence="4" id="KW-1185">Reference proteome</keyword>
<evidence type="ECO:0000256" key="1">
    <source>
        <dbReference type="SAM" id="MobiDB-lite"/>
    </source>
</evidence>
<name>A0ABW1L379_9PROT</name>
<dbReference type="RefSeq" id="WP_379881015.1">
    <property type="nucleotide sequence ID" value="NZ_JBHPON010000003.1"/>
</dbReference>
<dbReference type="Pfam" id="PF11604">
    <property type="entry name" value="CusF_Ec"/>
    <property type="match status" value="1"/>
</dbReference>
<gene>
    <name evidence="3" type="ORF">ACFMB1_18700</name>
</gene>
<sequence>MKQQRFVIAVIIAVVAAVSPARAGLVQSTPDPHADPQLDTSIHCDIPIGEGVVRAVNIKHSTVDIMHRPAHSVGFDEMVMTFDVLASVNLEEFSFGERVHFLLKIERGKSDKIAWMCSLEKDEDTHKACMAKLHVEAMKLAAADIDQCSMDSMESTDAAIRSDADDQQTAVEPDHNDHR</sequence>
<evidence type="ECO:0000313" key="4">
    <source>
        <dbReference type="Proteomes" id="UP001596116"/>
    </source>
</evidence>
<feature type="signal peptide" evidence="2">
    <location>
        <begin position="1"/>
        <end position="23"/>
    </location>
</feature>
<dbReference type="EMBL" id="JBHPON010000003">
    <property type="protein sequence ID" value="MFC6037592.1"/>
    <property type="molecule type" value="Genomic_DNA"/>
</dbReference>
<keyword evidence="2" id="KW-0732">Signal</keyword>
<evidence type="ECO:0000256" key="2">
    <source>
        <dbReference type="SAM" id="SignalP"/>
    </source>
</evidence>
<dbReference type="InterPro" id="IPR021647">
    <property type="entry name" value="CusF_Ec"/>
</dbReference>
<proteinExistence type="predicted"/>
<evidence type="ECO:0000313" key="3">
    <source>
        <dbReference type="EMBL" id="MFC6037592.1"/>
    </source>
</evidence>
<accession>A0ABW1L379</accession>
<dbReference type="Proteomes" id="UP001596116">
    <property type="component" value="Unassembled WGS sequence"/>
</dbReference>